<dbReference type="GO" id="GO:0016020">
    <property type="term" value="C:membrane"/>
    <property type="evidence" value="ECO:0007669"/>
    <property type="project" value="UniProtKB-SubCell"/>
</dbReference>
<evidence type="ECO:0000256" key="12">
    <source>
        <dbReference type="SAM" id="MobiDB-lite"/>
    </source>
</evidence>
<proteinExistence type="inferred from homology"/>
<gene>
    <name evidence="15" type="ORF">CDEB00056_LOCUS4753</name>
</gene>
<keyword evidence="7" id="KW-0443">Lipid metabolism</keyword>
<sequence>MKVLNKSLLLLLAVISSSSTASSFGTYSPKPTIHAHQSKIFNRSYFSIRGGSDESLPDPSRLQSTELGATSDLSSDEEDPAEEVSANIEVSSVQDQPPVSSESSLINVMGPNSTSPGFLRKLFPSFPWQRLPNLLTYVRCLAIPGLVIQFYLSNAANKNMVSSIVFAIASLTDYLDGYLARRWDICSPFGAFLDPVADKLMVSTALIILSGKYGAAVAVPSAIILAREISVSALREWMASKGKRDSVKVGFQGKCKTALTMLSLTVILAVPDGWSAVDFGINGLIALDWDFVMNIGMVMLYLSALVTVTSGSVYFKAAAPVLMGKE</sequence>
<feature type="signal peptide" evidence="14">
    <location>
        <begin position="1"/>
        <end position="23"/>
    </location>
</feature>
<evidence type="ECO:0000256" key="14">
    <source>
        <dbReference type="SAM" id="SignalP"/>
    </source>
</evidence>
<evidence type="ECO:0000256" key="8">
    <source>
        <dbReference type="ARBA" id="ARBA00023136"/>
    </source>
</evidence>
<dbReference type="GO" id="GO:0008444">
    <property type="term" value="F:CDP-diacylglycerol-glycerol-3-phosphate 3-phosphatidyltransferase activity"/>
    <property type="evidence" value="ECO:0007669"/>
    <property type="project" value="InterPro"/>
</dbReference>
<evidence type="ECO:0000256" key="3">
    <source>
        <dbReference type="ARBA" id="ARBA00022516"/>
    </source>
</evidence>
<dbReference type="PANTHER" id="PTHR14269">
    <property type="entry name" value="CDP-DIACYLGLYCEROL--GLYCEROL-3-PHOSPHATE 3-PHOSPHATIDYLTRANSFERASE-RELATED"/>
    <property type="match status" value="1"/>
</dbReference>
<evidence type="ECO:0000256" key="9">
    <source>
        <dbReference type="ARBA" id="ARBA00023209"/>
    </source>
</evidence>
<feature type="region of interest" description="Disordered" evidence="12">
    <location>
        <begin position="52"/>
        <end position="105"/>
    </location>
</feature>
<dbReference type="EMBL" id="HBIO01006490">
    <property type="protein sequence ID" value="CAE0459912.1"/>
    <property type="molecule type" value="Transcribed_RNA"/>
</dbReference>
<evidence type="ECO:0008006" key="16">
    <source>
        <dbReference type="Google" id="ProtNLM"/>
    </source>
</evidence>
<name>A0A7S3PYX3_9STRA</name>
<evidence type="ECO:0000256" key="7">
    <source>
        <dbReference type="ARBA" id="ARBA00023098"/>
    </source>
</evidence>
<protein>
    <recommendedName>
        <fullName evidence="16">CDP-diacylglycerol--glycerol-3-phosphate 3-phosphatidyltransferase</fullName>
    </recommendedName>
</protein>
<keyword evidence="4 11" id="KW-0808">Transferase</keyword>
<dbReference type="Pfam" id="PF01066">
    <property type="entry name" value="CDP-OH_P_transf"/>
    <property type="match status" value="1"/>
</dbReference>
<evidence type="ECO:0000256" key="13">
    <source>
        <dbReference type="SAM" id="Phobius"/>
    </source>
</evidence>
<keyword evidence="8 13" id="KW-0472">Membrane</keyword>
<feature type="compositionally biased region" description="Polar residues" evidence="12">
    <location>
        <begin position="61"/>
        <end position="73"/>
    </location>
</feature>
<accession>A0A7S3PYX3</accession>
<dbReference type="InterPro" id="IPR043130">
    <property type="entry name" value="CDP-OH_PTrfase_TM_dom"/>
</dbReference>
<feature type="chain" id="PRO_5031187295" description="CDP-diacylglycerol--glycerol-3-phosphate 3-phosphatidyltransferase" evidence="14">
    <location>
        <begin position="24"/>
        <end position="326"/>
    </location>
</feature>
<dbReference type="InterPro" id="IPR050324">
    <property type="entry name" value="CDP-alcohol_PTase-I"/>
</dbReference>
<evidence type="ECO:0000256" key="4">
    <source>
        <dbReference type="ARBA" id="ARBA00022679"/>
    </source>
</evidence>
<evidence type="ECO:0000256" key="6">
    <source>
        <dbReference type="ARBA" id="ARBA00022989"/>
    </source>
</evidence>
<evidence type="ECO:0000256" key="1">
    <source>
        <dbReference type="ARBA" id="ARBA00004141"/>
    </source>
</evidence>
<evidence type="ECO:0000256" key="5">
    <source>
        <dbReference type="ARBA" id="ARBA00022692"/>
    </source>
</evidence>
<keyword evidence="14" id="KW-0732">Signal</keyword>
<dbReference type="InterPro" id="IPR048254">
    <property type="entry name" value="CDP_ALCOHOL_P_TRANSF_CS"/>
</dbReference>
<evidence type="ECO:0000256" key="2">
    <source>
        <dbReference type="ARBA" id="ARBA00010441"/>
    </source>
</evidence>
<dbReference type="AlphaFoldDB" id="A0A7S3PYX3"/>
<reference evidence="15" key="1">
    <citation type="submission" date="2021-01" db="EMBL/GenBank/DDBJ databases">
        <authorList>
            <person name="Corre E."/>
            <person name="Pelletier E."/>
            <person name="Niang G."/>
            <person name="Scheremetjew M."/>
            <person name="Finn R."/>
            <person name="Kale V."/>
            <person name="Holt S."/>
            <person name="Cochrane G."/>
            <person name="Meng A."/>
            <person name="Brown T."/>
            <person name="Cohen L."/>
        </authorList>
    </citation>
    <scope>NUCLEOTIDE SEQUENCE</scope>
    <source>
        <strain evidence="15">MM31A-1</strain>
    </source>
</reference>
<keyword evidence="3" id="KW-0444">Lipid biosynthesis</keyword>
<dbReference type="InterPro" id="IPR004570">
    <property type="entry name" value="Phosphatidylglycerol_P_synth"/>
</dbReference>
<organism evidence="15">
    <name type="scientific">Chaetoceros debilis</name>
    <dbReference type="NCBI Taxonomy" id="122233"/>
    <lineage>
        <taxon>Eukaryota</taxon>
        <taxon>Sar</taxon>
        <taxon>Stramenopiles</taxon>
        <taxon>Ochrophyta</taxon>
        <taxon>Bacillariophyta</taxon>
        <taxon>Coscinodiscophyceae</taxon>
        <taxon>Chaetocerotophycidae</taxon>
        <taxon>Chaetocerotales</taxon>
        <taxon>Chaetocerotaceae</taxon>
        <taxon>Chaetoceros</taxon>
    </lineage>
</organism>
<feature type="transmembrane region" description="Helical" evidence="13">
    <location>
        <begin position="291"/>
        <end position="315"/>
    </location>
</feature>
<dbReference type="PROSITE" id="PS00379">
    <property type="entry name" value="CDP_ALCOHOL_P_TRANSF"/>
    <property type="match status" value="1"/>
</dbReference>
<evidence type="ECO:0000313" key="15">
    <source>
        <dbReference type="EMBL" id="CAE0459912.1"/>
    </source>
</evidence>
<comment type="similarity">
    <text evidence="2 11">Belongs to the CDP-alcohol phosphatidyltransferase class-I family.</text>
</comment>
<keyword evidence="5 13" id="KW-0812">Transmembrane</keyword>
<evidence type="ECO:0000256" key="11">
    <source>
        <dbReference type="RuleBase" id="RU003750"/>
    </source>
</evidence>
<dbReference type="NCBIfam" id="TIGR00560">
    <property type="entry name" value="pgsA"/>
    <property type="match status" value="1"/>
</dbReference>
<keyword evidence="6 13" id="KW-1133">Transmembrane helix</keyword>
<dbReference type="InterPro" id="IPR000462">
    <property type="entry name" value="CDP-OH_P_trans"/>
</dbReference>
<keyword evidence="9" id="KW-0594">Phospholipid biosynthesis</keyword>
<evidence type="ECO:0000256" key="10">
    <source>
        <dbReference type="ARBA" id="ARBA00023264"/>
    </source>
</evidence>
<keyword evidence="10" id="KW-1208">Phospholipid metabolism</keyword>
<comment type="subcellular location">
    <subcellularLocation>
        <location evidence="1">Membrane</location>
        <topology evidence="1">Multi-pass membrane protein</topology>
    </subcellularLocation>
</comment>
<dbReference type="GO" id="GO:0046474">
    <property type="term" value="P:glycerophospholipid biosynthetic process"/>
    <property type="evidence" value="ECO:0007669"/>
    <property type="project" value="TreeGrafter"/>
</dbReference>
<dbReference type="Gene3D" id="1.20.120.1760">
    <property type="match status" value="1"/>
</dbReference>
<feature type="compositionally biased region" description="Low complexity" evidence="12">
    <location>
        <begin position="89"/>
        <end position="104"/>
    </location>
</feature>
<dbReference type="PANTHER" id="PTHR14269:SF62">
    <property type="entry name" value="CDP-DIACYLGLYCEROL--GLYCEROL-3-PHOSPHATE 3-PHOSPHATIDYLTRANSFERASE 1, CHLOROPLASTIC"/>
    <property type="match status" value="1"/>
</dbReference>